<feature type="region of interest" description="Disordered" evidence="1">
    <location>
        <begin position="1"/>
        <end position="20"/>
    </location>
</feature>
<comment type="caution">
    <text evidence="2">The sequence shown here is derived from an EMBL/GenBank/DDBJ whole genome shotgun (WGS) entry which is preliminary data.</text>
</comment>
<sequence length="200" mass="22113">MIVDVGAKEQKSASAGEQQFRVQVANEIDEEGPEYEEVEERPGKKSWVAFVALLDISNASTAARPLILVHTVGPDATYIVDGRYPWFPPGNRPANTGVLAHFMMQNPMAALGGGGWVARSNARPLRAQVVLHRARRGDQTPPPHCFACIKKEDHAINDMPAEVSDHDEIIRVTKPGKRVGMPRTDAMFQRLISKVVIRRD</sequence>
<dbReference type="Proteomes" id="UP001447188">
    <property type="component" value="Unassembled WGS sequence"/>
</dbReference>
<feature type="compositionally biased region" description="Basic and acidic residues" evidence="1">
    <location>
        <begin position="1"/>
        <end position="11"/>
    </location>
</feature>
<keyword evidence="3" id="KW-1185">Reference proteome</keyword>
<reference evidence="2 3" key="1">
    <citation type="submission" date="2024-02" db="EMBL/GenBank/DDBJ databases">
        <title>Discinaceae phylogenomics.</title>
        <authorList>
            <person name="Dirks A.C."/>
            <person name="James T.Y."/>
        </authorList>
    </citation>
    <scope>NUCLEOTIDE SEQUENCE [LARGE SCALE GENOMIC DNA]</scope>
    <source>
        <strain evidence="2 3">ACD0624</strain>
    </source>
</reference>
<accession>A0ABR3GAA9</accession>
<evidence type="ECO:0000313" key="2">
    <source>
        <dbReference type="EMBL" id="KAL0632880.1"/>
    </source>
</evidence>
<protein>
    <submittedName>
        <fullName evidence="2">Uncharacterized protein</fullName>
    </submittedName>
</protein>
<gene>
    <name evidence="2" type="ORF">Q9L58_008222</name>
</gene>
<name>A0ABR3GAA9_9PEZI</name>
<dbReference type="EMBL" id="JBBBZM010000146">
    <property type="protein sequence ID" value="KAL0632880.1"/>
    <property type="molecule type" value="Genomic_DNA"/>
</dbReference>
<proteinExistence type="predicted"/>
<evidence type="ECO:0000256" key="1">
    <source>
        <dbReference type="SAM" id="MobiDB-lite"/>
    </source>
</evidence>
<organism evidence="2 3">
    <name type="scientific">Discina gigas</name>
    <dbReference type="NCBI Taxonomy" id="1032678"/>
    <lineage>
        <taxon>Eukaryota</taxon>
        <taxon>Fungi</taxon>
        <taxon>Dikarya</taxon>
        <taxon>Ascomycota</taxon>
        <taxon>Pezizomycotina</taxon>
        <taxon>Pezizomycetes</taxon>
        <taxon>Pezizales</taxon>
        <taxon>Discinaceae</taxon>
        <taxon>Discina</taxon>
    </lineage>
</organism>
<evidence type="ECO:0000313" key="3">
    <source>
        <dbReference type="Proteomes" id="UP001447188"/>
    </source>
</evidence>